<dbReference type="Proteomes" id="UP000055024">
    <property type="component" value="Unassembled WGS sequence"/>
</dbReference>
<organism evidence="1 2">
    <name type="scientific">Trichinella zimbabwensis</name>
    <dbReference type="NCBI Taxonomy" id="268475"/>
    <lineage>
        <taxon>Eukaryota</taxon>
        <taxon>Metazoa</taxon>
        <taxon>Ecdysozoa</taxon>
        <taxon>Nematoda</taxon>
        <taxon>Enoplea</taxon>
        <taxon>Dorylaimia</taxon>
        <taxon>Trichinellida</taxon>
        <taxon>Trichinellidae</taxon>
        <taxon>Trichinella</taxon>
    </lineage>
</organism>
<comment type="caution">
    <text evidence="1">The sequence shown here is derived from an EMBL/GenBank/DDBJ whole genome shotgun (WGS) entry which is preliminary data.</text>
</comment>
<feature type="non-terminal residue" evidence="1">
    <location>
        <position position="1"/>
    </location>
</feature>
<evidence type="ECO:0000313" key="1">
    <source>
        <dbReference type="EMBL" id="KRZ02110.1"/>
    </source>
</evidence>
<dbReference type="AlphaFoldDB" id="A0A0V1GUX1"/>
<dbReference type="EMBL" id="JYDP01000243">
    <property type="protein sequence ID" value="KRZ02110.1"/>
    <property type="molecule type" value="Genomic_DNA"/>
</dbReference>
<reference evidence="1 2" key="1">
    <citation type="submission" date="2015-01" db="EMBL/GenBank/DDBJ databases">
        <title>Evolution of Trichinella species and genotypes.</title>
        <authorList>
            <person name="Korhonen P.K."/>
            <person name="Edoardo P."/>
            <person name="Giuseppe L.R."/>
            <person name="Gasser R.B."/>
        </authorList>
    </citation>
    <scope>NUCLEOTIDE SEQUENCE [LARGE SCALE GENOMIC DNA]</scope>
    <source>
        <strain evidence="1">ISS1029</strain>
    </source>
</reference>
<name>A0A0V1GUX1_9BILA</name>
<accession>A0A0V1GUX1</accession>
<keyword evidence="2" id="KW-1185">Reference proteome</keyword>
<gene>
    <name evidence="1" type="ORF">T11_826</name>
</gene>
<sequence>LNLLIYMYIIEAFIAIILNQTPNSRHSVYYATLFALYSFKLHAAFINVVDYILQRYIQKAPVALNSFCCSIHLKATLRQEWASEWLSNTSTSLFSFFSTTSNISSSVNVLHNEVSSTLTNCSTSSPGKSLSQSVDWITHSSLYPRSIFHDTCNVDPEIELDAFRII</sequence>
<protein>
    <submittedName>
        <fullName evidence="1">Uncharacterized protein</fullName>
    </submittedName>
</protein>
<proteinExistence type="predicted"/>
<evidence type="ECO:0000313" key="2">
    <source>
        <dbReference type="Proteomes" id="UP000055024"/>
    </source>
</evidence>